<accession>A0AAD7BF96</accession>
<dbReference type="GO" id="GO:0016491">
    <property type="term" value="F:oxidoreductase activity"/>
    <property type="evidence" value="ECO:0007669"/>
    <property type="project" value="UniProtKB-KW"/>
</dbReference>
<dbReference type="PRINTS" id="PR00080">
    <property type="entry name" value="SDRFAMILY"/>
</dbReference>
<comment type="similarity">
    <text evidence="1 4">Belongs to the short-chain dehydrogenases/reductases (SDR) family.</text>
</comment>
<evidence type="ECO:0000256" key="4">
    <source>
        <dbReference type="RuleBase" id="RU000363"/>
    </source>
</evidence>
<gene>
    <name evidence="5" type="ORF">FB45DRAFT_800000</name>
</gene>
<dbReference type="InterPro" id="IPR020904">
    <property type="entry name" value="Sc_DH/Rdtase_CS"/>
</dbReference>
<sequence length="261" mass="27192">MSLQDKVVLVTGGAGGLGKAIVKACLANKAKGVVIADINEQLSKETETELANDSESGRIATFTLDVSNESSCSAAVEFAVSHFARLDVLINNAGVVDGFHSAATCEKDEWDRVMGINLTGPYLMTKFAVQHFLNRGEGTDTGGSIVNIGSAASQRGAVAGVAYTTSKHSLVGLTKNTAAAHAKQGIRTNIVLPGGMLTNIANSMPKNLDMEKLAVVQQINALQPGLVEVDELAKTVVHLASDESRAINGAVVNGDNGWNAF</sequence>
<evidence type="ECO:0000256" key="3">
    <source>
        <dbReference type="ARBA" id="ARBA00023002"/>
    </source>
</evidence>
<keyword evidence="6" id="KW-1185">Reference proteome</keyword>
<evidence type="ECO:0000313" key="5">
    <source>
        <dbReference type="EMBL" id="KAJ7619532.1"/>
    </source>
</evidence>
<dbReference type="EMBL" id="JARKIF010000018">
    <property type="protein sequence ID" value="KAJ7619532.1"/>
    <property type="molecule type" value="Genomic_DNA"/>
</dbReference>
<keyword evidence="3" id="KW-0560">Oxidoreductase</keyword>
<dbReference type="Proteomes" id="UP001221142">
    <property type="component" value="Unassembled WGS sequence"/>
</dbReference>
<evidence type="ECO:0000256" key="1">
    <source>
        <dbReference type="ARBA" id="ARBA00006484"/>
    </source>
</evidence>
<evidence type="ECO:0000256" key="2">
    <source>
        <dbReference type="ARBA" id="ARBA00022857"/>
    </source>
</evidence>
<reference evidence="5" key="1">
    <citation type="submission" date="2023-03" db="EMBL/GenBank/DDBJ databases">
        <title>Massive genome expansion in bonnet fungi (Mycena s.s.) driven by repeated elements and novel gene families across ecological guilds.</title>
        <authorList>
            <consortium name="Lawrence Berkeley National Laboratory"/>
            <person name="Harder C.B."/>
            <person name="Miyauchi S."/>
            <person name="Viragh M."/>
            <person name="Kuo A."/>
            <person name="Thoen E."/>
            <person name="Andreopoulos B."/>
            <person name="Lu D."/>
            <person name="Skrede I."/>
            <person name="Drula E."/>
            <person name="Henrissat B."/>
            <person name="Morin E."/>
            <person name="Kohler A."/>
            <person name="Barry K."/>
            <person name="LaButti K."/>
            <person name="Morin E."/>
            <person name="Salamov A."/>
            <person name="Lipzen A."/>
            <person name="Mereny Z."/>
            <person name="Hegedus B."/>
            <person name="Baldrian P."/>
            <person name="Stursova M."/>
            <person name="Weitz H."/>
            <person name="Taylor A."/>
            <person name="Grigoriev I.V."/>
            <person name="Nagy L.G."/>
            <person name="Martin F."/>
            <person name="Kauserud H."/>
        </authorList>
    </citation>
    <scope>NUCLEOTIDE SEQUENCE</scope>
    <source>
        <strain evidence="5">9284</strain>
    </source>
</reference>
<dbReference type="PANTHER" id="PTHR43180:SF63">
    <property type="entry name" value="DEHYDROGENASE_REDUCTASE FAMILY PROTEIN, PUTATIVE (AFU_ORTHOLOGUE AFUA_6G03520)-RELATED"/>
    <property type="match status" value="1"/>
</dbReference>
<dbReference type="CDD" id="cd05233">
    <property type="entry name" value="SDR_c"/>
    <property type="match status" value="1"/>
</dbReference>
<proteinExistence type="inferred from homology"/>
<dbReference type="FunFam" id="3.40.50.720:FF:000084">
    <property type="entry name" value="Short-chain dehydrogenase reductase"/>
    <property type="match status" value="1"/>
</dbReference>
<dbReference type="InterPro" id="IPR002347">
    <property type="entry name" value="SDR_fam"/>
</dbReference>
<dbReference type="PANTHER" id="PTHR43180">
    <property type="entry name" value="3-OXOACYL-(ACYL-CARRIER-PROTEIN) REDUCTASE (AFU_ORTHOLOGUE AFUA_6G11210)"/>
    <property type="match status" value="1"/>
</dbReference>
<dbReference type="PRINTS" id="PR00081">
    <property type="entry name" value="GDHRDH"/>
</dbReference>
<comment type="caution">
    <text evidence="5">The sequence shown here is derived from an EMBL/GenBank/DDBJ whole genome shotgun (WGS) entry which is preliminary data.</text>
</comment>
<keyword evidence="2" id="KW-0521">NADP</keyword>
<dbReference type="InterPro" id="IPR036291">
    <property type="entry name" value="NAD(P)-bd_dom_sf"/>
</dbReference>
<organism evidence="5 6">
    <name type="scientific">Roridomyces roridus</name>
    <dbReference type="NCBI Taxonomy" id="1738132"/>
    <lineage>
        <taxon>Eukaryota</taxon>
        <taxon>Fungi</taxon>
        <taxon>Dikarya</taxon>
        <taxon>Basidiomycota</taxon>
        <taxon>Agaricomycotina</taxon>
        <taxon>Agaricomycetes</taxon>
        <taxon>Agaricomycetidae</taxon>
        <taxon>Agaricales</taxon>
        <taxon>Marasmiineae</taxon>
        <taxon>Mycenaceae</taxon>
        <taxon>Roridomyces</taxon>
    </lineage>
</organism>
<evidence type="ECO:0000313" key="6">
    <source>
        <dbReference type="Proteomes" id="UP001221142"/>
    </source>
</evidence>
<name>A0AAD7BF96_9AGAR</name>
<protein>
    <submittedName>
        <fullName evidence="5">Short-chain dehydrogenase/reductase SDR</fullName>
    </submittedName>
</protein>
<dbReference type="AlphaFoldDB" id="A0AAD7BF96"/>
<dbReference type="Gene3D" id="3.40.50.720">
    <property type="entry name" value="NAD(P)-binding Rossmann-like Domain"/>
    <property type="match status" value="1"/>
</dbReference>
<dbReference type="Pfam" id="PF00106">
    <property type="entry name" value="adh_short"/>
    <property type="match status" value="1"/>
</dbReference>
<dbReference type="SUPFAM" id="SSF51735">
    <property type="entry name" value="NAD(P)-binding Rossmann-fold domains"/>
    <property type="match status" value="1"/>
</dbReference>
<dbReference type="PROSITE" id="PS00061">
    <property type="entry name" value="ADH_SHORT"/>
    <property type="match status" value="1"/>
</dbReference>